<evidence type="ECO:0000256" key="1">
    <source>
        <dbReference type="SAM" id="MobiDB-lite"/>
    </source>
</evidence>
<sequence>MMKGDPRCLYGPTTTKNAEKSQKQSTPTRTLNFIRLVVVLHRCVCIVNERSLSNRYCALFVAVLVPGEIDGQVNDLSSALVSALLQRRLKNYMRFDRKKRS</sequence>
<protein>
    <submittedName>
        <fullName evidence="2">Uncharacterized protein</fullName>
    </submittedName>
</protein>
<evidence type="ECO:0000313" key="2">
    <source>
        <dbReference type="EMBL" id="MBY22943.1"/>
    </source>
</evidence>
<organism evidence="2">
    <name type="scientific">Schizaphis graminum</name>
    <name type="common">Green bug aphid</name>
    <dbReference type="NCBI Taxonomy" id="13262"/>
    <lineage>
        <taxon>Eukaryota</taxon>
        <taxon>Metazoa</taxon>
        <taxon>Ecdysozoa</taxon>
        <taxon>Arthropoda</taxon>
        <taxon>Hexapoda</taxon>
        <taxon>Insecta</taxon>
        <taxon>Pterygota</taxon>
        <taxon>Neoptera</taxon>
        <taxon>Paraneoptera</taxon>
        <taxon>Hemiptera</taxon>
        <taxon>Sternorrhyncha</taxon>
        <taxon>Aphidomorpha</taxon>
        <taxon>Aphidoidea</taxon>
        <taxon>Aphididae</taxon>
        <taxon>Aphidini</taxon>
        <taxon>Schizaphis</taxon>
    </lineage>
</organism>
<accession>A0A2S2P0E6</accession>
<dbReference type="AlphaFoldDB" id="A0A2S2P0E6"/>
<reference evidence="2" key="1">
    <citation type="submission" date="2018-04" db="EMBL/GenBank/DDBJ databases">
        <title>Transcriptome of Schizaphis graminum biotype I.</title>
        <authorList>
            <person name="Scully E.D."/>
            <person name="Geib S.M."/>
            <person name="Palmer N.A."/>
            <person name="Koch K."/>
            <person name="Bradshaw J."/>
            <person name="Heng-Moss T."/>
            <person name="Sarath G."/>
        </authorList>
    </citation>
    <scope>NUCLEOTIDE SEQUENCE</scope>
</reference>
<dbReference type="EMBL" id="GGMR01010324">
    <property type="protein sequence ID" value="MBY22943.1"/>
    <property type="molecule type" value="Transcribed_RNA"/>
</dbReference>
<feature type="region of interest" description="Disordered" evidence="1">
    <location>
        <begin position="1"/>
        <end position="25"/>
    </location>
</feature>
<proteinExistence type="predicted"/>
<gene>
    <name evidence="2" type="ORF">g.2823</name>
</gene>
<name>A0A2S2P0E6_SCHGA</name>